<evidence type="ECO:0000256" key="1">
    <source>
        <dbReference type="SAM" id="MobiDB-lite"/>
    </source>
</evidence>
<evidence type="ECO:0000313" key="2">
    <source>
        <dbReference type="EMBL" id="GBP08488.1"/>
    </source>
</evidence>
<name>A0A4C1T4V9_EUMVA</name>
<sequence>MYRETFASRIDRQTHTRSFETAPSLIVHKHCIHARFAACESRFSGAPIKPMKNVEASIDAIETRAVEESMAERGRRLTVTAAPTRSARRLGPVPAPRPRGRRAA</sequence>
<reference evidence="2 3" key="1">
    <citation type="journal article" date="2019" name="Commun. Biol.">
        <title>The bagworm genome reveals a unique fibroin gene that provides high tensile strength.</title>
        <authorList>
            <person name="Kono N."/>
            <person name="Nakamura H."/>
            <person name="Ohtoshi R."/>
            <person name="Tomita M."/>
            <person name="Numata K."/>
            <person name="Arakawa K."/>
        </authorList>
    </citation>
    <scope>NUCLEOTIDE SEQUENCE [LARGE SCALE GENOMIC DNA]</scope>
</reference>
<feature type="region of interest" description="Disordered" evidence="1">
    <location>
        <begin position="69"/>
        <end position="104"/>
    </location>
</feature>
<gene>
    <name evidence="2" type="ORF">EVAR_77174_1</name>
</gene>
<keyword evidence="3" id="KW-1185">Reference proteome</keyword>
<dbReference type="AlphaFoldDB" id="A0A4C1T4V9"/>
<comment type="caution">
    <text evidence="2">The sequence shown here is derived from an EMBL/GenBank/DDBJ whole genome shotgun (WGS) entry which is preliminary data.</text>
</comment>
<dbReference type="Proteomes" id="UP000299102">
    <property type="component" value="Unassembled WGS sequence"/>
</dbReference>
<evidence type="ECO:0000313" key="3">
    <source>
        <dbReference type="Proteomes" id="UP000299102"/>
    </source>
</evidence>
<protein>
    <submittedName>
        <fullName evidence="2">Uncharacterized protein</fullName>
    </submittedName>
</protein>
<accession>A0A4C1T4V9</accession>
<proteinExistence type="predicted"/>
<organism evidence="2 3">
    <name type="scientific">Eumeta variegata</name>
    <name type="common">Bagworm moth</name>
    <name type="synonym">Eumeta japonica</name>
    <dbReference type="NCBI Taxonomy" id="151549"/>
    <lineage>
        <taxon>Eukaryota</taxon>
        <taxon>Metazoa</taxon>
        <taxon>Ecdysozoa</taxon>
        <taxon>Arthropoda</taxon>
        <taxon>Hexapoda</taxon>
        <taxon>Insecta</taxon>
        <taxon>Pterygota</taxon>
        <taxon>Neoptera</taxon>
        <taxon>Endopterygota</taxon>
        <taxon>Lepidoptera</taxon>
        <taxon>Glossata</taxon>
        <taxon>Ditrysia</taxon>
        <taxon>Tineoidea</taxon>
        <taxon>Psychidae</taxon>
        <taxon>Oiketicinae</taxon>
        <taxon>Eumeta</taxon>
    </lineage>
</organism>
<dbReference type="EMBL" id="BGZK01000031">
    <property type="protein sequence ID" value="GBP08488.1"/>
    <property type="molecule type" value="Genomic_DNA"/>
</dbReference>